<evidence type="ECO:0000313" key="4">
    <source>
        <dbReference type="EMBL" id="KAL1548787.1"/>
    </source>
</evidence>
<keyword evidence="5" id="KW-1185">Reference proteome</keyword>
<feature type="compositionally biased region" description="Acidic residues" evidence="1">
    <location>
        <begin position="60"/>
        <end position="78"/>
    </location>
</feature>
<organism evidence="4 5">
    <name type="scientific">Salvia divinorum</name>
    <name type="common">Maria pastora</name>
    <name type="synonym">Diviner's sage</name>
    <dbReference type="NCBI Taxonomy" id="28513"/>
    <lineage>
        <taxon>Eukaryota</taxon>
        <taxon>Viridiplantae</taxon>
        <taxon>Streptophyta</taxon>
        <taxon>Embryophyta</taxon>
        <taxon>Tracheophyta</taxon>
        <taxon>Spermatophyta</taxon>
        <taxon>Magnoliopsida</taxon>
        <taxon>eudicotyledons</taxon>
        <taxon>Gunneridae</taxon>
        <taxon>Pentapetalae</taxon>
        <taxon>asterids</taxon>
        <taxon>lamiids</taxon>
        <taxon>Lamiales</taxon>
        <taxon>Lamiaceae</taxon>
        <taxon>Nepetoideae</taxon>
        <taxon>Mentheae</taxon>
        <taxon>Salviinae</taxon>
        <taxon>Salvia</taxon>
        <taxon>Salvia subgen. Calosphace</taxon>
    </lineage>
</organism>
<accession>A0ABD1GXA3</accession>
<dbReference type="Pfam" id="PF14641">
    <property type="entry name" value="HTH_44"/>
    <property type="match status" value="1"/>
</dbReference>
<dbReference type="PANTHER" id="PTHR10145">
    <property type="entry name" value="TRANSCRIPTION ELONGATION FACTOR SPT6"/>
    <property type="match status" value="1"/>
</dbReference>
<evidence type="ECO:0000313" key="5">
    <source>
        <dbReference type="Proteomes" id="UP001567538"/>
    </source>
</evidence>
<dbReference type="GO" id="GO:0003746">
    <property type="term" value="F:translation elongation factor activity"/>
    <property type="evidence" value="ECO:0007669"/>
    <property type="project" value="UniProtKB-KW"/>
</dbReference>
<feature type="compositionally biased region" description="Acidic residues" evidence="1">
    <location>
        <begin position="39"/>
        <end position="50"/>
    </location>
</feature>
<feature type="domain" description="Helix-turn-helix DNA-binding" evidence="3">
    <location>
        <begin position="309"/>
        <end position="427"/>
    </location>
</feature>
<comment type="caution">
    <text evidence="4">The sequence shown here is derived from an EMBL/GenBank/DDBJ whole genome shotgun (WGS) entry which is preliminary data.</text>
</comment>
<dbReference type="InterPro" id="IPR028083">
    <property type="entry name" value="Spt6_acidic_N_dom"/>
</dbReference>
<feature type="compositionally biased region" description="Acidic residues" evidence="1">
    <location>
        <begin position="162"/>
        <end position="204"/>
    </location>
</feature>
<dbReference type="PANTHER" id="PTHR10145:SF6">
    <property type="entry name" value="TRANSCRIPTION ELONGATION FACTOR SPT6"/>
    <property type="match status" value="1"/>
</dbReference>
<dbReference type="InterPro" id="IPR017072">
    <property type="entry name" value="TF_Spt6"/>
</dbReference>
<dbReference type="InterPro" id="IPR023319">
    <property type="entry name" value="Tex-like_HTH_dom_sf"/>
</dbReference>
<name>A0ABD1GXA3_SALDI</name>
<reference evidence="4 5" key="1">
    <citation type="submission" date="2024-06" db="EMBL/GenBank/DDBJ databases">
        <title>A chromosome level genome sequence of Diviner's sage (Salvia divinorum).</title>
        <authorList>
            <person name="Ford S.A."/>
            <person name="Ro D.-K."/>
            <person name="Ness R.W."/>
            <person name="Phillips M.A."/>
        </authorList>
    </citation>
    <scope>NUCLEOTIDE SEQUENCE [LARGE SCALE GENOMIC DNA]</scope>
    <source>
        <strain evidence="4">SAF-2024a</strain>
        <tissue evidence="4">Leaf</tissue>
    </source>
</reference>
<protein>
    <submittedName>
        <fullName evidence="4">Transcription elongation factor SPT6</fullName>
    </submittedName>
</protein>
<dbReference type="InterPro" id="IPR023323">
    <property type="entry name" value="Tex-like_dom_sf"/>
</dbReference>
<feature type="compositionally biased region" description="Basic and acidic residues" evidence="1">
    <location>
        <begin position="150"/>
        <end position="161"/>
    </location>
</feature>
<evidence type="ECO:0000256" key="1">
    <source>
        <dbReference type="SAM" id="MobiDB-lite"/>
    </source>
</evidence>
<proteinExistence type="predicted"/>
<keyword evidence="4" id="KW-0648">Protein biosynthesis</keyword>
<feature type="compositionally biased region" description="Basic residues" evidence="1">
    <location>
        <begin position="209"/>
        <end position="220"/>
    </location>
</feature>
<keyword evidence="4" id="KW-0251">Elongation factor</keyword>
<feature type="domain" description="Spt6 acidic N-terminal" evidence="2">
    <location>
        <begin position="40"/>
        <end position="128"/>
    </location>
</feature>
<dbReference type="Proteomes" id="UP001567538">
    <property type="component" value="Unassembled WGS sequence"/>
</dbReference>
<dbReference type="InterPro" id="IPR028088">
    <property type="entry name" value="Spt6_HTH_DNA-bd_dom"/>
</dbReference>
<dbReference type="EMBL" id="JBEAFC010000007">
    <property type="protein sequence ID" value="KAL1548787.1"/>
    <property type="molecule type" value="Genomic_DNA"/>
</dbReference>
<dbReference type="Gene3D" id="1.10.10.650">
    <property type="entry name" value="RuvA domain 2-like"/>
    <property type="match status" value="1"/>
</dbReference>
<dbReference type="AlphaFoldDB" id="A0ABD1GXA3"/>
<dbReference type="FunFam" id="1.10.10.650:FF:000003">
    <property type="entry name" value="Transcription elongation factor spt6"/>
    <property type="match status" value="1"/>
</dbReference>
<feature type="region of interest" description="Disordered" evidence="1">
    <location>
        <begin position="1"/>
        <end position="98"/>
    </location>
</feature>
<evidence type="ECO:0000259" key="3">
    <source>
        <dbReference type="Pfam" id="PF14641"/>
    </source>
</evidence>
<feature type="region of interest" description="Disordered" evidence="1">
    <location>
        <begin position="118"/>
        <end position="229"/>
    </location>
</feature>
<sequence>MRVSPQWPEKNVISDDEDEIGVEEEERNEEPYGDRGGDRDDDDEEDDEGGRDEYEKDGFIVDDIEEEEDEEEDRVDSDEEHKKRKRRKRDQFMLDEDDYELLQESNISVNRPKLESKKFKRLKRARRDAEEEPSGFPDEEEFDGSGKGGRTAEEKLKRSLFGDDDGQPLEDIAEEDEQLEEEEDADIGEEDEMADFIVDEEEVDEHGAPVRRKKPKKSRQRPGISSSALQEAHEIFGDVEDLLRLRKIDVRDRFGETSERSLEDQFDPSVLSEKYMTEKDDQIREIDIPERMQISKGSTGHPPTDEFSVKMETEWICNQLVSGVLPFFNRSGIANEEVHDELKRHIARFLELIHVHKLDVPFIAMYRKEEILSLLKDPTEPEAGIENDINQKPALKWHQVLWAIQDLDQKWLLLLKRKSALQSYYTKRFEEEKRRVYDETRLRLNEQHFQSITKSLEAADSEREVDDVDSKFNLHFLTGEAVLDERQFKRPKRKSHYSICSKAGLWEVASKFGYSSEQFGLQISLEKMRMDELEDAKETPEEMASNFTCKMFETPQAVLKGARHMAAV</sequence>
<feature type="compositionally biased region" description="Acidic residues" evidence="1">
    <location>
        <begin position="130"/>
        <end position="143"/>
    </location>
</feature>
<feature type="compositionally biased region" description="Basic and acidic residues" evidence="1">
    <location>
        <begin position="29"/>
        <end position="38"/>
    </location>
</feature>
<dbReference type="Pfam" id="PF14632">
    <property type="entry name" value="SPT6_acidic"/>
    <property type="match status" value="1"/>
</dbReference>
<evidence type="ECO:0000259" key="2">
    <source>
        <dbReference type="Pfam" id="PF14632"/>
    </source>
</evidence>
<feature type="compositionally biased region" description="Acidic residues" evidence="1">
    <location>
        <begin position="14"/>
        <end position="28"/>
    </location>
</feature>
<dbReference type="Gene3D" id="1.10.3500.10">
    <property type="entry name" value="Tex N-terminal region-like"/>
    <property type="match status" value="1"/>
</dbReference>
<dbReference type="SUPFAM" id="SSF158832">
    <property type="entry name" value="Tex N-terminal region-like"/>
    <property type="match status" value="1"/>
</dbReference>
<gene>
    <name evidence="4" type="ORF">AAHA92_16976</name>
</gene>